<accession>A0A151JKG9</accession>
<gene>
    <name evidence="1" type="ORF">AUQ44_14395</name>
</gene>
<dbReference type="EMBL" id="LOMK01000001">
    <property type="protein sequence ID" value="KYN26280.1"/>
    <property type="molecule type" value="Genomic_DNA"/>
</dbReference>
<organism evidence="1 2">
    <name type="scientific">Vibrio cidicii</name>
    <dbReference type="NCBI Taxonomy" id="1763883"/>
    <lineage>
        <taxon>Bacteria</taxon>
        <taxon>Pseudomonadati</taxon>
        <taxon>Pseudomonadota</taxon>
        <taxon>Gammaproteobacteria</taxon>
        <taxon>Vibrionales</taxon>
        <taxon>Vibrionaceae</taxon>
        <taxon>Vibrio</taxon>
    </lineage>
</organism>
<comment type="caution">
    <text evidence="1">The sequence shown here is derived from an EMBL/GenBank/DDBJ whole genome shotgun (WGS) entry which is preliminary data.</text>
</comment>
<evidence type="ECO:0000313" key="1">
    <source>
        <dbReference type="EMBL" id="KYN26280.1"/>
    </source>
</evidence>
<dbReference type="NCBIfam" id="TIGR03238">
    <property type="entry name" value="dnd_assoc_3"/>
    <property type="match status" value="1"/>
</dbReference>
<dbReference type="Proteomes" id="UP000075349">
    <property type="component" value="Unassembled WGS sequence"/>
</dbReference>
<sequence length="532" mass="60262">MNLAKALSILSKSSPYAVSTEREQNQDHLADYKRYIYIQTDIEADFKKALLSAKPNQIIFLCGSSGDGKSEILTQYSQKHKATHDFHLDATHSFNPSQTAIQALDQRFTEFKQSNKPLVVGINVGMLGNYAEEGADDHSDVKNAARSFLARNRSEIPEQYVFLDFEDYPKFTFNNEGSASDFAEQFLKRLTAQTFDNPFYVLYDRELKSQGHTRLTANFALLSRPAVQNSLIGLLLKARLIKDQFLTARALLDFIFQLLAADGYLFDNLFADSDNELLSRIQSFDPSNLHTRTVDEFVLQHSLGIEHEGFTAFKAKINSLGLFEVTEATSFLRLFFVLSGDEELSNGFVSKLQNEFTNNLVDAYASAWLLHRDFDGSGKMRKALSSFYKETLIAALHSYCNRHAPTLNKDEYLVSELNGYKTAVSLEVKVDYTAIQNSALQKIGTFNAYLKVDDQSLKPMPISVKLLELLVKIGQGYRPNKHDKNAVLLLDEALEQMLAVANRKDILFILKANKRYKIVREESDYFEVSGMH</sequence>
<proteinExistence type="predicted"/>
<dbReference type="AlphaFoldDB" id="A0A151JKG9"/>
<name>A0A151JKG9_9VIBR</name>
<reference evidence="2" key="1">
    <citation type="submission" date="2015-12" db="EMBL/GenBank/DDBJ databases">
        <authorList>
            <person name="Tarr C.L."/>
            <person name="Gladney L.M."/>
        </authorList>
    </citation>
    <scope>NUCLEOTIDE SEQUENCE [LARGE SCALE GENOMIC DNA]</scope>
    <source>
        <strain evidence="2">2756-81</strain>
    </source>
</reference>
<dbReference type="InterPro" id="IPR017647">
    <property type="entry name" value="Dnd_assoc_3"/>
</dbReference>
<evidence type="ECO:0000313" key="2">
    <source>
        <dbReference type="Proteomes" id="UP000075349"/>
    </source>
</evidence>
<protein>
    <submittedName>
        <fullName evidence="1">DNA phosphorothioation-dependent restriction protein DptF</fullName>
    </submittedName>
</protein>